<accession>A0A7S4GMB4</accession>
<evidence type="ECO:0000313" key="2">
    <source>
        <dbReference type="EMBL" id="CAE0841281.1"/>
    </source>
</evidence>
<keyword evidence="1" id="KW-0812">Transmembrane</keyword>
<feature type="transmembrane region" description="Helical" evidence="1">
    <location>
        <begin position="80"/>
        <end position="103"/>
    </location>
</feature>
<dbReference type="EMBL" id="HBJB01001153">
    <property type="protein sequence ID" value="CAE0841281.1"/>
    <property type="molecule type" value="Transcribed_RNA"/>
</dbReference>
<evidence type="ECO:0000256" key="1">
    <source>
        <dbReference type="SAM" id="Phobius"/>
    </source>
</evidence>
<keyword evidence="1" id="KW-0472">Membrane</keyword>
<gene>
    <name evidence="2" type="ORF">OMAR00294_LOCUS1009</name>
</gene>
<feature type="transmembrane region" description="Helical" evidence="1">
    <location>
        <begin position="110"/>
        <end position="134"/>
    </location>
</feature>
<sequence length="318" mass="34124">MAPELKTTTAMLNRPLQAARCNGGELWLQVYGKPRKQKFEIQKLEFPRELPGELHGHFEVQAFQDLSAALALACPAVDGWAWVCKLTTFSGLLLLFPSMFLIYQRYINGFAVLIVPLSLIILGMCGGALTRMALAGDIVKSLQDEPWRGRVRLHTTHLSSVVGLDGAAYDRNWFTYGRAGVTMWPPPGICMIFTHGNFNPLPEFQAFKGQTVYTRRQGSNRAESVAPIDAEDAALAGMVMTVGVVPAPPPAAASSAEPPHDAWALQSGAAPGTDQGIFGVVPACPAAGPAELPLPSDVDLECGQGCCFCCALCVMCCD</sequence>
<reference evidence="2" key="1">
    <citation type="submission" date="2021-01" db="EMBL/GenBank/DDBJ databases">
        <authorList>
            <person name="Corre E."/>
            <person name="Pelletier E."/>
            <person name="Niang G."/>
            <person name="Scheremetjew M."/>
            <person name="Finn R."/>
            <person name="Kale V."/>
            <person name="Holt S."/>
            <person name="Cochrane G."/>
            <person name="Meng A."/>
            <person name="Brown T."/>
            <person name="Cohen L."/>
        </authorList>
    </citation>
    <scope>NUCLEOTIDE SEQUENCE</scope>
    <source>
        <strain evidence="2">LB1974</strain>
    </source>
</reference>
<keyword evidence="1" id="KW-1133">Transmembrane helix</keyword>
<organism evidence="2">
    <name type="scientific">Oxyrrhis marina</name>
    <name type="common">Dinoflagellate</name>
    <dbReference type="NCBI Taxonomy" id="2969"/>
    <lineage>
        <taxon>Eukaryota</taxon>
        <taxon>Sar</taxon>
        <taxon>Alveolata</taxon>
        <taxon>Dinophyceae</taxon>
        <taxon>Oxyrrhinales</taxon>
        <taxon>Oxyrrhinaceae</taxon>
        <taxon>Oxyrrhis</taxon>
    </lineage>
</organism>
<proteinExistence type="predicted"/>
<protein>
    <submittedName>
        <fullName evidence="2">Uncharacterized protein</fullName>
    </submittedName>
</protein>
<dbReference type="AlphaFoldDB" id="A0A7S4GMB4"/>
<name>A0A7S4GMB4_OXYMA</name>